<organism evidence="2">
    <name type="scientific">Arundo donax</name>
    <name type="common">Giant reed</name>
    <name type="synonym">Donax arundinaceus</name>
    <dbReference type="NCBI Taxonomy" id="35708"/>
    <lineage>
        <taxon>Eukaryota</taxon>
        <taxon>Viridiplantae</taxon>
        <taxon>Streptophyta</taxon>
        <taxon>Embryophyta</taxon>
        <taxon>Tracheophyta</taxon>
        <taxon>Spermatophyta</taxon>
        <taxon>Magnoliopsida</taxon>
        <taxon>Liliopsida</taxon>
        <taxon>Poales</taxon>
        <taxon>Poaceae</taxon>
        <taxon>PACMAD clade</taxon>
        <taxon>Arundinoideae</taxon>
        <taxon>Arundineae</taxon>
        <taxon>Arundo</taxon>
    </lineage>
</organism>
<name>A0A0A8YZC9_ARUDO</name>
<evidence type="ECO:0000256" key="1">
    <source>
        <dbReference type="SAM" id="MobiDB-lite"/>
    </source>
</evidence>
<reference evidence="2" key="1">
    <citation type="submission" date="2014-09" db="EMBL/GenBank/DDBJ databases">
        <authorList>
            <person name="Magalhaes I.L.F."/>
            <person name="Oliveira U."/>
            <person name="Santos F.R."/>
            <person name="Vidigal T.H.D.A."/>
            <person name="Brescovit A.D."/>
            <person name="Santos A.J."/>
        </authorList>
    </citation>
    <scope>NUCLEOTIDE SEQUENCE</scope>
    <source>
        <tissue evidence="2">Shoot tissue taken approximately 20 cm above the soil surface</tissue>
    </source>
</reference>
<reference evidence="2" key="2">
    <citation type="journal article" date="2015" name="Data Brief">
        <title>Shoot transcriptome of the giant reed, Arundo donax.</title>
        <authorList>
            <person name="Barrero R.A."/>
            <person name="Guerrero F.D."/>
            <person name="Moolhuijzen P."/>
            <person name="Goolsby J.A."/>
            <person name="Tidwell J."/>
            <person name="Bellgard S.E."/>
            <person name="Bellgard M.I."/>
        </authorList>
    </citation>
    <scope>NUCLEOTIDE SEQUENCE</scope>
    <source>
        <tissue evidence="2">Shoot tissue taken approximately 20 cm above the soil surface</tissue>
    </source>
</reference>
<dbReference type="AlphaFoldDB" id="A0A0A8YZC9"/>
<feature type="compositionally biased region" description="Polar residues" evidence="1">
    <location>
        <begin position="77"/>
        <end position="87"/>
    </location>
</feature>
<sequence>MYHLYYGGCKLRVEALSVIKSHSRSKECEHSKEQNNCLLRLINVIKQPDCWQVENLPCMQNSYLFVIKYFKKRAFTSQSKQEFQKPTWNKGKIKDDK</sequence>
<proteinExistence type="predicted"/>
<feature type="region of interest" description="Disordered" evidence="1">
    <location>
        <begin position="77"/>
        <end position="97"/>
    </location>
</feature>
<protein>
    <submittedName>
        <fullName evidence="2">Uncharacterized protein</fullName>
    </submittedName>
</protein>
<dbReference type="EMBL" id="GBRH01269938">
    <property type="protein sequence ID" value="JAD27957.1"/>
    <property type="molecule type" value="Transcribed_RNA"/>
</dbReference>
<accession>A0A0A8YZC9</accession>
<evidence type="ECO:0000313" key="2">
    <source>
        <dbReference type="EMBL" id="JAD27957.1"/>
    </source>
</evidence>